<evidence type="ECO:0000256" key="1">
    <source>
        <dbReference type="ARBA" id="ARBA00009024"/>
    </source>
</evidence>
<dbReference type="InterPro" id="IPR006461">
    <property type="entry name" value="PLAC_motif_containing"/>
</dbReference>
<reference evidence="2 3" key="1">
    <citation type="journal article" date="2021" name="Cell">
        <title>Tracing the genetic footprints of vertebrate landing in non-teleost ray-finned fishes.</title>
        <authorList>
            <person name="Bi X."/>
            <person name="Wang K."/>
            <person name="Yang L."/>
            <person name="Pan H."/>
            <person name="Jiang H."/>
            <person name="Wei Q."/>
            <person name="Fang M."/>
            <person name="Yu H."/>
            <person name="Zhu C."/>
            <person name="Cai Y."/>
            <person name="He Y."/>
            <person name="Gan X."/>
            <person name="Zeng H."/>
            <person name="Yu D."/>
            <person name="Zhu Y."/>
            <person name="Jiang H."/>
            <person name="Qiu Q."/>
            <person name="Yang H."/>
            <person name="Zhang Y.E."/>
            <person name="Wang W."/>
            <person name="Zhu M."/>
            <person name="He S."/>
            <person name="Zhang G."/>
        </authorList>
    </citation>
    <scope>NUCLEOTIDE SEQUENCE [LARGE SCALE GENOMIC DNA]</scope>
    <source>
        <strain evidence="2">Bchr_013</strain>
    </source>
</reference>
<dbReference type="AlphaFoldDB" id="A0A8X7XM00"/>
<dbReference type="PANTHER" id="PTHR15907">
    <property type="entry name" value="DUF614 FAMILY PROTEIN-RELATED"/>
    <property type="match status" value="1"/>
</dbReference>
<evidence type="ECO:0000313" key="2">
    <source>
        <dbReference type="EMBL" id="KAG2471018.1"/>
    </source>
</evidence>
<proteinExistence type="inferred from homology"/>
<organism evidence="2 3">
    <name type="scientific">Polypterus senegalus</name>
    <name type="common">Senegal bichir</name>
    <dbReference type="NCBI Taxonomy" id="55291"/>
    <lineage>
        <taxon>Eukaryota</taxon>
        <taxon>Metazoa</taxon>
        <taxon>Chordata</taxon>
        <taxon>Craniata</taxon>
        <taxon>Vertebrata</taxon>
        <taxon>Euteleostomi</taxon>
        <taxon>Actinopterygii</taxon>
        <taxon>Polypteriformes</taxon>
        <taxon>Polypteridae</taxon>
        <taxon>Polypterus</taxon>
    </lineage>
</organism>
<name>A0A8X7XM00_POLSE</name>
<comment type="similarity">
    <text evidence="1">Belongs to the cornifelin family.</text>
</comment>
<dbReference type="Proteomes" id="UP000886611">
    <property type="component" value="Unassembled WGS sequence"/>
</dbReference>
<comment type="caution">
    <text evidence="2">The sequence shown here is derived from an EMBL/GenBank/DDBJ whole genome shotgun (WGS) entry which is preliminary data.</text>
</comment>
<keyword evidence="3" id="KW-1185">Reference proteome</keyword>
<gene>
    <name evidence="2" type="primary">Cnfn_1</name>
    <name evidence="2" type="ORF">GTO96_0006321</name>
</gene>
<sequence length="127" mass="13946">MAHPVTVQPAPMIPTAFSIPRPGAWSTELCDCCSDMGICVCGTFIPCILACKVAQDYGECCCLPCLPGTLLAIRTGLRERRKIPVSVLSEMGGRTVDEATRRMMAFLMIKDLACQYNFVGRHGKRQF</sequence>
<accession>A0A8X7XM00</accession>
<evidence type="ECO:0000313" key="3">
    <source>
        <dbReference type="Proteomes" id="UP000886611"/>
    </source>
</evidence>
<feature type="non-terminal residue" evidence="2">
    <location>
        <position position="1"/>
    </location>
</feature>
<dbReference type="NCBIfam" id="TIGR01571">
    <property type="entry name" value="A_thal_Cys_rich"/>
    <property type="match status" value="1"/>
</dbReference>
<dbReference type="EMBL" id="JAATIS010000094">
    <property type="protein sequence ID" value="KAG2471018.1"/>
    <property type="molecule type" value="Genomic_DNA"/>
</dbReference>
<feature type="non-terminal residue" evidence="2">
    <location>
        <position position="127"/>
    </location>
</feature>
<protein>
    <submittedName>
        <fullName evidence="2">CNFN protein</fullName>
    </submittedName>
</protein>